<dbReference type="EMBL" id="CAMXCT030000665">
    <property type="protein sequence ID" value="CAL4769137.1"/>
    <property type="molecule type" value="Genomic_DNA"/>
</dbReference>
<evidence type="ECO:0000313" key="2">
    <source>
        <dbReference type="EMBL" id="CAL1135200.1"/>
    </source>
</evidence>
<protein>
    <submittedName>
        <fullName evidence="1">Uncharacterized protein</fullName>
    </submittedName>
</protein>
<proteinExistence type="predicted"/>
<evidence type="ECO:0000313" key="1">
    <source>
        <dbReference type="EMBL" id="CAI3981825.1"/>
    </source>
</evidence>
<accession>A0A9P1BYH0</accession>
<dbReference type="Proteomes" id="UP001152797">
    <property type="component" value="Unassembled WGS sequence"/>
</dbReference>
<reference evidence="1" key="1">
    <citation type="submission" date="2022-10" db="EMBL/GenBank/DDBJ databases">
        <authorList>
            <person name="Chen Y."/>
            <person name="Dougan E. K."/>
            <person name="Chan C."/>
            <person name="Rhodes N."/>
            <person name="Thang M."/>
        </authorList>
    </citation>
    <scope>NUCLEOTIDE SEQUENCE</scope>
</reference>
<comment type="caution">
    <text evidence="1">The sequence shown here is derived from an EMBL/GenBank/DDBJ whole genome shotgun (WGS) entry which is preliminary data.</text>
</comment>
<reference evidence="2" key="2">
    <citation type="submission" date="2024-04" db="EMBL/GenBank/DDBJ databases">
        <authorList>
            <person name="Chen Y."/>
            <person name="Shah S."/>
            <person name="Dougan E. K."/>
            <person name="Thang M."/>
            <person name="Chan C."/>
        </authorList>
    </citation>
    <scope>NUCLEOTIDE SEQUENCE [LARGE SCALE GENOMIC DNA]</scope>
</reference>
<sequence>MEHLEILANLSAYYPIPKLTPLPLALPMPRSMLGLKKILLRIPEQEPKIRRQCVLKKDTCSKAALDLWKTPEGRGKLRSLMLANNMDFANVELELKRTSKTRFGRRKEGRKMADNGFEYASRHNLLRTSQIHGEQEAKLLLDEAFSFDETHEQSTEQSQRVQASRCLGILMKMLKATRLAIRHAKQIQIQVNYMQDIYQKLEDLQAECAVTRSARPETQQAILKLCAQCTKTDDLEGSFFEFWQAEQAQACDRYEENDDDSDLADELLCGLEEGDLESLDKDGFVEWWNVKDTLKTLPGDATNPAAFKDDDFKDILSVIRYTASASDRFWRTLYRYGVWIPRK</sequence>
<organism evidence="1">
    <name type="scientific">Cladocopium goreaui</name>
    <dbReference type="NCBI Taxonomy" id="2562237"/>
    <lineage>
        <taxon>Eukaryota</taxon>
        <taxon>Sar</taxon>
        <taxon>Alveolata</taxon>
        <taxon>Dinophyceae</taxon>
        <taxon>Suessiales</taxon>
        <taxon>Symbiodiniaceae</taxon>
        <taxon>Cladocopium</taxon>
    </lineage>
</organism>
<name>A0A9P1BYH0_9DINO</name>
<evidence type="ECO:0000313" key="3">
    <source>
        <dbReference type="Proteomes" id="UP001152797"/>
    </source>
</evidence>
<dbReference type="AlphaFoldDB" id="A0A9P1BYH0"/>
<keyword evidence="3" id="KW-1185">Reference proteome</keyword>
<feature type="non-terminal residue" evidence="1">
    <location>
        <position position="1"/>
    </location>
</feature>
<dbReference type="EMBL" id="CAMXCT020000665">
    <property type="protein sequence ID" value="CAL1135200.1"/>
    <property type="molecule type" value="Genomic_DNA"/>
</dbReference>
<dbReference type="EMBL" id="CAMXCT010000665">
    <property type="protein sequence ID" value="CAI3981825.1"/>
    <property type="molecule type" value="Genomic_DNA"/>
</dbReference>
<gene>
    <name evidence="1" type="ORF">C1SCF055_LOCUS9578</name>
</gene>